<protein>
    <recommendedName>
        <fullName evidence="1">Beta-lactamase-related domain-containing protein</fullName>
    </recommendedName>
</protein>
<reference evidence="2" key="1">
    <citation type="submission" date="2018-05" db="EMBL/GenBank/DDBJ databases">
        <authorList>
            <person name="Lanie J.A."/>
            <person name="Ng W.-L."/>
            <person name="Kazmierczak K.M."/>
            <person name="Andrzejewski T.M."/>
            <person name="Davidsen T.M."/>
            <person name="Wayne K.J."/>
            <person name="Tettelin H."/>
            <person name="Glass J.I."/>
            <person name="Rusch D."/>
            <person name="Podicherti R."/>
            <person name="Tsui H.-C.T."/>
            <person name="Winkler M.E."/>
        </authorList>
    </citation>
    <scope>NUCLEOTIDE SEQUENCE</scope>
</reference>
<dbReference type="InterPro" id="IPR012338">
    <property type="entry name" value="Beta-lactam/transpept-like"/>
</dbReference>
<dbReference type="Pfam" id="PF00144">
    <property type="entry name" value="Beta-lactamase"/>
    <property type="match status" value="1"/>
</dbReference>
<feature type="domain" description="Beta-lactamase-related" evidence="1">
    <location>
        <begin position="22"/>
        <end position="350"/>
    </location>
</feature>
<dbReference type="InterPro" id="IPR001466">
    <property type="entry name" value="Beta-lactam-related"/>
</dbReference>
<evidence type="ECO:0000259" key="1">
    <source>
        <dbReference type="Pfam" id="PF00144"/>
    </source>
</evidence>
<dbReference type="InterPro" id="IPR050491">
    <property type="entry name" value="AmpC-like"/>
</dbReference>
<gene>
    <name evidence="2" type="ORF">METZ01_LOCUS119812</name>
</gene>
<sequence length="524" mass="59689">MKIRIVYILFIGLLGAQPNSDLDQIILDHMNSGYIPGLSACIVVNDQVIWSNSYGTANITLNIPVTEDIHFLLASISKLVTTTAIMQLYEDGSIELHDSINQYLPFTVTNPFHPNTEITLYMLLTHTSSINEDLTFSEEYSIFGNNSELELEYFLSNYLMMGGEFYSSNNYYNYEPGDQWNYSNIGFALIALIVEFIAEQSFEDYCDLNIFDPLGMEETSWHFEEMDESTVAMPYEWMPGWEEMGHYFIPYYPSAQLRSSVNELSSFLIGYMENFSGLLDDETIELILTEHIDDGWSWMNMSEGWGLGWYHKIINGRDVWGHNGMMWGVLTEIFFSPEDNVGIIILTNGGDYYGSWYSDVITIENAMLDYGYEYLELNQVLNINYNAGWNIIGLPLEVEFAHYQTLYPESIEGTLYSFDGNYDLATNLINGKGYWLRFNEECSTNISGTEINDLTINLHEGWNLITGGSISFDILYIQDLDGIIISGTIYGFNNGAYINTESIEPGKGYWIKTNGSGSVTLIEN</sequence>
<accession>A0A381XQG5</accession>
<name>A0A381XQG5_9ZZZZ</name>
<organism evidence="2">
    <name type="scientific">marine metagenome</name>
    <dbReference type="NCBI Taxonomy" id="408172"/>
    <lineage>
        <taxon>unclassified sequences</taxon>
        <taxon>metagenomes</taxon>
        <taxon>ecological metagenomes</taxon>
    </lineage>
</organism>
<dbReference type="Gene3D" id="3.40.710.10">
    <property type="entry name" value="DD-peptidase/beta-lactamase superfamily"/>
    <property type="match status" value="1"/>
</dbReference>
<dbReference type="PANTHER" id="PTHR46825">
    <property type="entry name" value="D-ALANYL-D-ALANINE-CARBOXYPEPTIDASE/ENDOPEPTIDASE AMPH"/>
    <property type="match status" value="1"/>
</dbReference>
<dbReference type="SUPFAM" id="SSF56601">
    <property type="entry name" value="beta-lactamase/transpeptidase-like"/>
    <property type="match status" value="1"/>
</dbReference>
<evidence type="ECO:0000313" key="2">
    <source>
        <dbReference type="EMBL" id="SVA66958.1"/>
    </source>
</evidence>
<proteinExistence type="predicted"/>
<dbReference type="AlphaFoldDB" id="A0A381XQG5"/>
<dbReference type="PANTHER" id="PTHR46825:SF9">
    <property type="entry name" value="BETA-LACTAMASE-RELATED DOMAIN-CONTAINING PROTEIN"/>
    <property type="match status" value="1"/>
</dbReference>
<dbReference type="EMBL" id="UINC01016000">
    <property type="protein sequence ID" value="SVA66958.1"/>
    <property type="molecule type" value="Genomic_DNA"/>
</dbReference>